<name>A0AAU8GBF5_9VIRU</name>
<proteinExistence type="predicted"/>
<gene>
    <name evidence="1" type="ORF">FpNV_013</name>
</gene>
<organism evidence="1">
    <name type="scientific">Faxonius propinquus nudivirus</name>
    <dbReference type="NCBI Taxonomy" id="3139431"/>
    <lineage>
        <taxon>Viruses</taxon>
        <taxon>Viruses incertae sedis</taxon>
        <taxon>Naldaviricetes</taxon>
        <taxon>Lefavirales</taxon>
        <taxon>Nudiviridae</taxon>
    </lineage>
</organism>
<reference evidence="1" key="1">
    <citation type="submission" date="2024-06" db="EMBL/GenBank/DDBJ databases">
        <title>North American crayfish harbour diverse members of the Nudiviridae.</title>
        <authorList>
            <person name="Stratton C."/>
            <person name="Bojko J."/>
        </authorList>
    </citation>
    <scope>NUCLEOTIDE SEQUENCE</scope>
    <source>
        <strain evidence="1">142H</strain>
    </source>
</reference>
<dbReference type="EMBL" id="PP955094">
    <property type="protein sequence ID" value="XCH39258.1"/>
    <property type="molecule type" value="Genomic_DNA"/>
</dbReference>
<evidence type="ECO:0000313" key="1">
    <source>
        <dbReference type="EMBL" id="XCH39258.1"/>
    </source>
</evidence>
<protein>
    <submittedName>
        <fullName evidence="1">Uncharacterized protein</fullName>
    </submittedName>
</protein>
<sequence length="105" mass="12425">MNYLYLKFINFGIGGLPQNVLVCLDVITKKKIYTELHNLLNSNIYITKTNNSKYKLKDIDIFIVYNIYNKTYQNFKLIYFDNINLEKSLIHKGIIVCTKCYIKTI</sequence>
<accession>A0AAU8GBF5</accession>